<comment type="caution">
    <text evidence="1">The sequence shown here is derived from an EMBL/GenBank/DDBJ whole genome shotgun (WGS) entry which is preliminary data.</text>
</comment>
<organism evidence="1 2">
    <name type="scientific">Rubroshorea leprosula</name>
    <dbReference type="NCBI Taxonomy" id="152421"/>
    <lineage>
        <taxon>Eukaryota</taxon>
        <taxon>Viridiplantae</taxon>
        <taxon>Streptophyta</taxon>
        <taxon>Embryophyta</taxon>
        <taxon>Tracheophyta</taxon>
        <taxon>Spermatophyta</taxon>
        <taxon>Magnoliopsida</taxon>
        <taxon>eudicotyledons</taxon>
        <taxon>Gunneridae</taxon>
        <taxon>Pentapetalae</taxon>
        <taxon>rosids</taxon>
        <taxon>malvids</taxon>
        <taxon>Malvales</taxon>
        <taxon>Dipterocarpaceae</taxon>
        <taxon>Rubroshorea</taxon>
    </lineage>
</organism>
<name>A0AAV5K5Y3_9ROSI</name>
<proteinExistence type="predicted"/>
<accession>A0AAV5K5Y3</accession>
<reference evidence="1 2" key="1">
    <citation type="journal article" date="2021" name="Commun. Biol.">
        <title>The genome of Shorea leprosula (Dipterocarpaceae) highlights the ecological relevance of drought in aseasonal tropical rainforests.</title>
        <authorList>
            <person name="Ng K.K.S."/>
            <person name="Kobayashi M.J."/>
            <person name="Fawcett J.A."/>
            <person name="Hatakeyama M."/>
            <person name="Paape T."/>
            <person name="Ng C.H."/>
            <person name="Ang C.C."/>
            <person name="Tnah L.H."/>
            <person name="Lee C.T."/>
            <person name="Nishiyama T."/>
            <person name="Sese J."/>
            <person name="O'Brien M.J."/>
            <person name="Copetti D."/>
            <person name="Mohd Noor M.I."/>
            <person name="Ong R.C."/>
            <person name="Putra M."/>
            <person name="Sireger I.Z."/>
            <person name="Indrioko S."/>
            <person name="Kosugi Y."/>
            <person name="Izuno A."/>
            <person name="Isagi Y."/>
            <person name="Lee S.L."/>
            <person name="Shimizu K.K."/>
        </authorList>
    </citation>
    <scope>NUCLEOTIDE SEQUENCE [LARGE SCALE GENOMIC DNA]</scope>
    <source>
        <strain evidence="1">214</strain>
    </source>
</reference>
<gene>
    <name evidence="1" type="ORF">SLEP1_g28990</name>
</gene>
<keyword evidence="2" id="KW-1185">Reference proteome</keyword>
<evidence type="ECO:0000313" key="2">
    <source>
        <dbReference type="Proteomes" id="UP001054252"/>
    </source>
</evidence>
<dbReference type="EMBL" id="BPVZ01000051">
    <property type="protein sequence ID" value="GKV18641.1"/>
    <property type="molecule type" value="Genomic_DNA"/>
</dbReference>
<dbReference type="Proteomes" id="UP001054252">
    <property type="component" value="Unassembled WGS sequence"/>
</dbReference>
<sequence>MGELFNDGNNIWVFLSHQFVSSKLSASGFDSGQFANITEEGNKLGKWKGKRYWEEMEGNGGG</sequence>
<protein>
    <submittedName>
        <fullName evidence="1">Uncharacterized protein</fullName>
    </submittedName>
</protein>
<dbReference type="AlphaFoldDB" id="A0AAV5K5Y3"/>
<evidence type="ECO:0000313" key="1">
    <source>
        <dbReference type="EMBL" id="GKV18641.1"/>
    </source>
</evidence>